<evidence type="ECO:0000313" key="3">
    <source>
        <dbReference type="Proteomes" id="UP000318138"/>
    </source>
</evidence>
<dbReference type="EMBL" id="CP041372">
    <property type="protein sequence ID" value="QKS69936.1"/>
    <property type="molecule type" value="Genomic_DNA"/>
</dbReference>
<protein>
    <submittedName>
        <fullName evidence="2">DUF2812 domain-containing protein</fullName>
    </submittedName>
</protein>
<dbReference type="AlphaFoldDB" id="A0A859FCJ8"/>
<name>A0A859FCJ8_9BACI</name>
<evidence type="ECO:0000313" key="2">
    <source>
        <dbReference type="EMBL" id="QKS69936.1"/>
    </source>
</evidence>
<dbReference type="Pfam" id="PF11193">
    <property type="entry name" value="DUF2812"/>
    <property type="match status" value="2"/>
</dbReference>
<dbReference type="Proteomes" id="UP000318138">
    <property type="component" value="Chromosome"/>
</dbReference>
<feature type="transmembrane region" description="Helical" evidence="1">
    <location>
        <begin position="158"/>
        <end position="178"/>
    </location>
</feature>
<feature type="transmembrane region" description="Helical" evidence="1">
    <location>
        <begin position="321"/>
        <end position="339"/>
    </location>
</feature>
<keyword evidence="1" id="KW-1133">Transmembrane helix</keyword>
<dbReference type="InterPro" id="IPR021359">
    <property type="entry name" value="DUF2812"/>
</dbReference>
<accession>A0A859FCJ8</accession>
<feature type="transmembrane region" description="Helical" evidence="1">
    <location>
        <begin position="114"/>
        <end position="138"/>
    </location>
</feature>
<feature type="transmembrane region" description="Helical" evidence="1">
    <location>
        <begin position="359"/>
        <end position="382"/>
    </location>
</feature>
<keyword evidence="1" id="KW-0812">Transmembrane</keyword>
<keyword evidence="1" id="KW-0472">Membrane</keyword>
<proteinExistence type="predicted"/>
<sequence length="391" mass="46570">MKEGNRAGSVTKWLWSFHVQQTERWLEDMSNKGYRLRAFDRRRRRFYFDEQPSERATYRVVYGNQFALATSMRENGWRTAAESGKWHIVRSTKPREERLTEVVRDPLITRNERILNIWAFYFTMVFILTLMQISLFLIGLSGDSTIQVITSPMWSVTFLFFFAQVALFLFGLYSFFILRRENRELKLFDQESDPSMLVEDPSLTVKKWRFQFWLHPKAGEKMCIWLEEQERAGLKLRWVDRQGMRFVFKRSEPKEASYYMDKGSNYGAAHHEMGWELIYFTGNSSPYLWKLYRTYYNPTTEEKPIFYSDKASELYAVKRKVRYQIMISAMIIGIQLINIPPQVSRAIRDGEITGYHLFFFPLVGFAILLCSWFIISGLFYYFSQKRALGGR</sequence>
<organism evidence="2 3">
    <name type="scientific">Paenalkalicoccus suaedae</name>
    <dbReference type="NCBI Taxonomy" id="2592382"/>
    <lineage>
        <taxon>Bacteria</taxon>
        <taxon>Bacillati</taxon>
        <taxon>Bacillota</taxon>
        <taxon>Bacilli</taxon>
        <taxon>Bacillales</taxon>
        <taxon>Bacillaceae</taxon>
        <taxon>Paenalkalicoccus</taxon>
    </lineage>
</organism>
<gene>
    <name evidence="2" type="ORF">FLK61_24460</name>
</gene>
<evidence type="ECO:0000256" key="1">
    <source>
        <dbReference type="SAM" id="Phobius"/>
    </source>
</evidence>
<dbReference type="RefSeq" id="WP_176007980.1">
    <property type="nucleotide sequence ID" value="NZ_CP041372.2"/>
</dbReference>
<keyword evidence="3" id="KW-1185">Reference proteome</keyword>
<dbReference type="KEGG" id="psua:FLK61_24460"/>
<reference evidence="3" key="1">
    <citation type="submission" date="2019-07" db="EMBL/GenBank/DDBJ databases">
        <title>Bacillus alkalisoli sp. nov. isolated from saline soil.</title>
        <authorList>
            <person name="Sun J.-Q."/>
            <person name="Xu L."/>
        </authorList>
    </citation>
    <scope>NUCLEOTIDE SEQUENCE [LARGE SCALE GENOMIC DNA]</scope>
    <source>
        <strain evidence="3">M4U3P1</strain>
    </source>
</reference>